<dbReference type="AlphaFoldDB" id="J6F384"/>
<accession>J6F384</accession>
<name>J6F384_TRIAS</name>
<comment type="caution">
    <text evidence="1">The sequence shown here is derived from an EMBL/GenBank/DDBJ whole genome shotgun (WGS) entry which is preliminary data.</text>
</comment>
<dbReference type="HOGENOM" id="CLU_839886_0_0_1"/>
<evidence type="ECO:0000313" key="2">
    <source>
        <dbReference type="Proteomes" id="UP000002748"/>
    </source>
</evidence>
<dbReference type="VEuPathDB" id="FungiDB:A1Q1_01170"/>
<gene>
    <name evidence="1" type="ORF">A1Q1_01170</name>
</gene>
<dbReference type="GeneID" id="25984684"/>
<dbReference type="KEGG" id="tasa:A1Q1_01170"/>
<organism evidence="1 2">
    <name type="scientific">Trichosporon asahii var. asahii (strain ATCC 90039 / CBS 2479 / JCM 2466 / KCTC 7840 / NBRC 103889/ NCYC 2677 / UAMH 7654)</name>
    <name type="common">Yeast</name>
    <dbReference type="NCBI Taxonomy" id="1186058"/>
    <lineage>
        <taxon>Eukaryota</taxon>
        <taxon>Fungi</taxon>
        <taxon>Dikarya</taxon>
        <taxon>Basidiomycota</taxon>
        <taxon>Agaricomycotina</taxon>
        <taxon>Tremellomycetes</taxon>
        <taxon>Trichosporonales</taxon>
        <taxon>Trichosporonaceae</taxon>
        <taxon>Trichosporon</taxon>
    </lineage>
</organism>
<dbReference type="RefSeq" id="XP_014180920.1">
    <property type="nucleotide sequence ID" value="XM_014325445.1"/>
</dbReference>
<protein>
    <recommendedName>
        <fullName evidence="3">F-box domain-containing protein</fullName>
    </recommendedName>
</protein>
<dbReference type="EMBL" id="ALBS01000161">
    <property type="protein sequence ID" value="EJT49672.1"/>
    <property type="molecule type" value="Genomic_DNA"/>
</dbReference>
<dbReference type="Proteomes" id="UP000002748">
    <property type="component" value="Unassembled WGS sequence"/>
</dbReference>
<evidence type="ECO:0000313" key="1">
    <source>
        <dbReference type="EMBL" id="EJT49672.1"/>
    </source>
</evidence>
<sequence length="393" mass="43761">MVTFARTVASAPAMVFLDARFFPNIIDVILDSLDLPGSVVAAQVCRAWRKKANRVLQRHVVAKPTVGGLLLIPKTFDNYDARLPRYLVSYDNLRAYSYAIGQMELELRAAAGLVDGATVPSGSGPALPSGVLQVLAIAPMDSSHRELFDNIQVLDVLDAAYDGSMVMPTTRAGLWGVSDLVRVVKRRNMKVIREHFTDRKVYGIHQIVRDVETQVFFNIKMDRPVGFVGPVSHRHGIDFGTAKHIVLNKDYFPSSTAALDQRRGCQAMGLSVTLSVWPDEFVIVMRNGESWVHTDDALLASCAENVVQFLNFLWVDGPVTLVGLETFFADRSVYEEFRASLIAAAADTDEARRRHPWSPNEVFHDLGSRFSALTHEEYRERVGDAAYLLHTVQ</sequence>
<evidence type="ECO:0008006" key="3">
    <source>
        <dbReference type="Google" id="ProtNLM"/>
    </source>
</evidence>
<proteinExistence type="predicted"/>
<reference evidence="1 2" key="1">
    <citation type="journal article" date="2012" name="Eukaryot. Cell">
        <title>Draft genome sequence of CBS 2479, the standard type strain of Trichosporon asahii.</title>
        <authorList>
            <person name="Yang R.Y."/>
            <person name="Li H.T."/>
            <person name="Zhu H."/>
            <person name="Zhou G.P."/>
            <person name="Wang M."/>
            <person name="Wang L."/>
        </authorList>
    </citation>
    <scope>NUCLEOTIDE SEQUENCE [LARGE SCALE GENOMIC DNA]</scope>
    <source>
        <strain evidence="2">ATCC 90039 / CBS 2479 / JCM 2466 / KCTC 7840 / NCYC 2677 / UAMH 7654</strain>
    </source>
</reference>